<dbReference type="Gene3D" id="2.120.10.80">
    <property type="entry name" value="Kelch-type beta propeller"/>
    <property type="match status" value="2"/>
</dbReference>
<dbReference type="Pfam" id="PF24681">
    <property type="entry name" value="Kelch_KLHDC2_KLHL20_DRC7"/>
    <property type="match status" value="1"/>
</dbReference>
<dbReference type="PANTHER" id="PTHR46093:SF18">
    <property type="entry name" value="FIBRONECTIN TYPE-III DOMAIN-CONTAINING PROTEIN"/>
    <property type="match status" value="1"/>
</dbReference>
<organism evidence="3 4">
    <name type="scientific">Leishmania panamensis</name>
    <dbReference type="NCBI Taxonomy" id="5679"/>
    <lineage>
        <taxon>Eukaryota</taxon>
        <taxon>Discoba</taxon>
        <taxon>Euglenozoa</taxon>
        <taxon>Kinetoplastea</taxon>
        <taxon>Metakinetoplastina</taxon>
        <taxon>Trypanosomatida</taxon>
        <taxon>Trypanosomatidae</taxon>
        <taxon>Leishmaniinae</taxon>
        <taxon>Leishmania</taxon>
        <taxon>Leishmania guyanensis species complex</taxon>
    </lineage>
</organism>
<evidence type="ECO:0000256" key="2">
    <source>
        <dbReference type="ARBA" id="ARBA00022737"/>
    </source>
</evidence>
<dbReference type="SUPFAM" id="SSF117281">
    <property type="entry name" value="Kelch motif"/>
    <property type="match status" value="1"/>
</dbReference>
<dbReference type="InterPro" id="IPR015915">
    <property type="entry name" value="Kelch-typ_b-propeller"/>
</dbReference>
<dbReference type="OrthoDB" id="10250130at2759"/>
<dbReference type="VEuPathDB" id="TriTrypDB:LPMP_281700"/>
<keyword evidence="1" id="KW-0880">Kelch repeat</keyword>
<evidence type="ECO:0000313" key="4">
    <source>
        <dbReference type="Proteomes" id="UP000063063"/>
    </source>
</evidence>
<name>A0A088RUV5_LEIPA</name>
<gene>
    <name evidence="3" type="ORF">LPMP_281700</name>
</gene>
<evidence type="ECO:0000313" key="3">
    <source>
        <dbReference type="EMBL" id="AIN99803.1"/>
    </source>
</evidence>
<sequence>MESLQMQWVECPLLDAAGVVLHPPSGSDDDDDGDDPIDLLNRREGHCSAVVYPVTSIDVPAASSRESWVLVCGGYSNGSVSATPLVARTTLLPALQWVRLPPVDALECDGATLTTVGSAVGVEAMPTTASASSALSGVCTTAAPAAYLFGGLDADMNRRNTLYAVTLHIDADATPVMVQVAEVQCTGTPPEARVRHGAGGHAGCLYIFGGETDTQEQSSDLYVCDVQAGVWRVLASPSPLLSPAPRLLSLSLLFMTPTTFVLYGGAHFVNGDLRSFADVWSFDLATETWSVVVPPEANDSTPGSEWRADAPQRVLPPSNGHAGCVFALRPSGSATYVCAAFLGGKNTSEGDDAVKLVCFRPQTKTIEVCARSATPVAVSRKLPHWRYTPAVVSTEKGLLLLAGQCRHPQTPSAFLLTVSIGGVGGE</sequence>
<protein>
    <submittedName>
        <fullName evidence="3">Uncharacterized protein</fullName>
    </submittedName>
</protein>
<dbReference type="KEGG" id="lpan:LPMP_281700"/>
<dbReference type="GeneID" id="22576615"/>
<reference evidence="3 4" key="1">
    <citation type="journal article" date="2015" name="Sci. Rep.">
        <title>The genome of Leishmania panamensis: insights into genomics of the L. (Viannia) subgenus.</title>
        <authorList>
            <person name="Llanes A."/>
            <person name="Restrepo C.M."/>
            <person name="Vecchio G.D."/>
            <person name="Anguizola F.J."/>
            <person name="Lleonart R."/>
        </authorList>
    </citation>
    <scope>NUCLEOTIDE SEQUENCE [LARGE SCALE GENOMIC DNA]</scope>
    <source>
        <strain evidence="3 4">MHOM/PA/94/PSC-1</strain>
    </source>
</reference>
<keyword evidence="4" id="KW-1185">Reference proteome</keyword>
<evidence type="ECO:0000256" key="1">
    <source>
        <dbReference type="ARBA" id="ARBA00022441"/>
    </source>
</evidence>
<dbReference type="AlphaFoldDB" id="A0A088RUV5"/>
<proteinExistence type="predicted"/>
<accession>A0A088RUV5</accession>
<dbReference type="eggNOG" id="ENOG502S07S">
    <property type="taxonomic scope" value="Eukaryota"/>
</dbReference>
<dbReference type="VEuPathDB" id="TriTrypDB:LPAL13_280023500"/>
<dbReference type="Proteomes" id="UP000063063">
    <property type="component" value="Chromosome 28"/>
</dbReference>
<dbReference type="PANTHER" id="PTHR46093">
    <property type="entry name" value="ACYL-COA-BINDING DOMAIN-CONTAINING PROTEIN 5"/>
    <property type="match status" value="1"/>
</dbReference>
<dbReference type="EMBL" id="CP009397">
    <property type="protein sequence ID" value="AIN99803.1"/>
    <property type="molecule type" value="Genomic_DNA"/>
</dbReference>
<keyword evidence="2" id="KW-0677">Repeat</keyword>
<dbReference type="RefSeq" id="XP_010700510.1">
    <property type="nucleotide sequence ID" value="XM_010702208.1"/>
</dbReference>